<reference evidence="2 3" key="1">
    <citation type="submission" date="2015-03" db="EMBL/GenBank/DDBJ databases">
        <title>RNA-seq based gene annotation and comparative genomics of four Zymoseptoria species reveal species-specific pathogenicity related genes and transposable element activity.</title>
        <authorList>
            <person name="Grandaubert J."/>
            <person name="Bhattacharyya A."/>
            <person name="Stukenbrock E.H."/>
        </authorList>
    </citation>
    <scope>NUCLEOTIDE SEQUENCE [LARGE SCALE GENOMIC DNA]</scope>
    <source>
        <strain evidence="2 3">Zb18110</strain>
    </source>
</reference>
<dbReference type="EMBL" id="LAFY01001012">
    <property type="protein sequence ID" value="KJX95812.1"/>
    <property type="molecule type" value="Genomic_DNA"/>
</dbReference>
<name>A0A0F4GFP3_9PEZI</name>
<accession>A0A0F4GFP3</accession>
<dbReference type="Proteomes" id="UP000033647">
    <property type="component" value="Unassembled WGS sequence"/>
</dbReference>
<dbReference type="OrthoDB" id="10605746at2759"/>
<gene>
    <name evidence="2" type="ORF">TI39_contig1021g00008</name>
</gene>
<evidence type="ECO:0000313" key="2">
    <source>
        <dbReference type="EMBL" id="KJX95812.1"/>
    </source>
</evidence>
<dbReference type="AlphaFoldDB" id="A0A0F4GFP3"/>
<organism evidence="2 3">
    <name type="scientific">Zymoseptoria brevis</name>
    <dbReference type="NCBI Taxonomy" id="1047168"/>
    <lineage>
        <taxon>Eukaryota</taxon>
        <taxon>Fungi</taxon>
        <taxon>Dikarya</taxon>
        <taxon>Ascomycota</taxon>
        <taxon>Pezizomycotina</taxon>
        <taxon>Dothideomycetes</taxon>
        <taxon>Dothideomycetidae</taxon>
        <taxon>Mycosphaerellales</taxon>
        <taxon>Mycosphaerellaceae</taxon>
        <taxon>Zymoseptoria</taxon>
    </lineage>
</organism>
<evidence type="ECO:0000256" key="1">
    <source>
        <dbReference type="SAM" id="MobiDB-lite"/>
    </source>
</evidence>
<feature type="region of interest" description="Disordered" evidence="1">
    <location>
        <begin position="1"/>
        <end position="53"/>
    </location>
</feature>
<comment type="caution">
    <text evidence="2">The sequence shown here is derived from an EMBL/GenBank/DDBJ whole genome shotgun (WGS) entry which is preliminary data.</text>
</comment>
<sequence length="220" mass="24417">MATHQSGGGSSMTLPKRSTRSSISAHQDEERSSHAPLTSRVPHGKISRLAPRAIPGGETLSTTLPVEANILASAQDSQKIVLNETQCTLITKVESRLDSRYDCNTIVLAYFFLLPYDHQGEVPDDAEAVGSLGANIVDKKMQREQDSLPFYIPELLAIPKRVDRPLSHPHEKSRLSELQTTLKHILEKTGEPRQEYTAHHAALTTDKIHLVVEFSCAREY</sequence>
<feature type="compositionally biased region" description="Gly residues" evidence="1">
    <location>
        <begin position="1"/>
        <end position="10"/>
    </location>
</feature>
<keyword evidence="3" id="KW-1185">Reference proteome</keyword>
<evidence type="ECO:0000313" key="3">
    <source>
        <dbReference type="Proteomes" id="UP000033647"/>
    </source>
</evidence>
<protein>
    <submittedName>
        <fullName evidence="2">Uncharacterized protein</fullName>
    </submittedName>
</protein>
<proteinExistence type="predicted"/>